<evidence type="ECO:0000313" key="2">
    <source>
        <dbReference type="Proteomes" id="UP000606600"/>
    </source>
</evidence>
<reference evidence="1 2" key="1">
    <citation type="submission" date="2020-09" db="EMBL/GenBank/DDBJ databases">
        <title>Novel species of Mucilaginibacter isolated from a glacier on the Tibetan Plateau.</title>
        <authorList>
            <person name="Liu Q."/>
            <person name="Xin Y.-H."/>
        </authorList>
    </citation>
    <scope>NUCLEOTIDE SEQUENCE [LARGE SCALE GENOMIC DNA]</scope>
    <source>
        <strain evidence="1 2">ZT4R22</strain>
    </source>
</reference>
<dbReference type="EMBL" id="JACWMY010000001">
    <property type="protein sequence ID" value="MBD1362589.1"/>
    <property type="molecule type" value="Genomic_DNA"/>
</dbReference>
<proteinExistence type="predicted"/>
<dbReference type="Proteomes" id="UP000606600">
    <property type="component" value="Unassembled WGS sequence"/>
</dbReference>
<keyword evidence="2" id="KW-1185">Reference proteome</keyword>
<evidence type="ECO:0000313" key="1">
    <source>
        <dbReference type="EMBL" id="MBD1362589.1"/>
    </source>
</evidence>
<dbReference type="RefSeq" id="WP_191187262.1">
    <property type="nucleotide sequence ID" value="NZ_JACWMY010000001.1"/>
</dbReference>
<accession>A0ABR7WJU3</accession>
<sequence>MNREIVQILTEKLSSLPGLDAEQSCGQFTELAYLCHFTQCYRPAMRIADWHRHPIYIMEDAGVKTGIAFCDLQLPSRFSTCPATKDQNFPVMAEGTNISELWLVFVANGLTSRSPFFKELIDSYDLSALFDKIFLFDFFQSAIHIIKSHENQD</sequence>
<organism evidence="1 2">
    <name type="scientific">Mucilaginibacter pankratovii</name>
    <dbReference type="NCBI Taxonomy" id="2772110"/>
    <lineage>
        <taxon>Bacteria</taxon>
        <taxon>Pseudomonadati</taxon>
        <taxon>Bacteroidota</taxon>
        <taxon>Sphingobacteriia</taxon>
        <taxon>Sphingobacteriales</taxon>
        <taxon>Sphingobacteriaceae</taxon>
        <taxon>Mucilaginibacter</taxon>
    </lineage>
</organism>
<comment type="caution">
    <text evidence="1">The sequence shown here is derived from an EMBL/GenBank/DDBJ whole genome shotgun (WGS) entry which is preliminary data.</text>
</comment>
<protein>
    <submittedName>
        <fullName evidence="1">Uncharacterized protein</fullName>
    </submittedName>
</protein>
<name>A0ABR7WJU3_9SPHI</name>
<gene>
    <name evidence="1" type="ORF">IDJ77_02100</name>
</gene>